<protein>
    <submittedName>
        <fullName evidence="2">Uncharacterized protein</fullName>
    </submittedName>
</protein>
<dbReference type="EMBL" id="QFBC01000026">
    <property type="protein sequence ID" value="PWE52410.1"/>
    <property type="molecule type" value="Genomic_DNA"/>
</dbReference>
<reference evidence="2 3" key="1">
    <citation type="submission" date="2018-05" db="EMBL/GenBank/DDBJ databases">
        <title>The draft genome of strain NS-104.</title>
        <authorList>
            <person name="Hang P."/>
            <person name="Jiang J."/>
        </authorList>
    </citation>
    <scope>NUCLEOTIDE SEQUENCE [LARGE SCALE GENOMIC DNA]</scope>
    <source>
        <strain evidence="2 3">NS-104</strain>
    </source>
</reference>
<evidence type="ECO:0000256" key="1">
    <source>
        <dbReference type="SAM" id="MobiDB-lite"/>
    </source>
</evidence>
<dbReference type="Proteomes" id="UP000245252">
    <property type="component" value="Unassembled WGS sequence"/>
</dbReference>
<dbReference type="RefSeq" id="WP_109462139.1">
    <property type="nucleotide sequence ID" value="NZ_QFBC01000026.1"/>
</dbReference>
<feature type="region of interest" description="Disordered" evidence="1">
    <location>
        <begin position="78"/>
        <end position="102"/>
    </location>
</feature>
<keyword evidence="3" id="KW-1185">Reference proteome</keyword>
<comment type="caution">
    <text evidence="2">The sequence shown here is derived from an EMBL/GenBank/DDBJ whole genome shotgun (WGS) entry which is preliminary data.</text>
</comment>
<evidence type="ECO:0000313" key="2">
    <source>
        <dbReference type="EMBL" id="PWE52410.1"/>
    </source>
</evidence>
<sequence>MITIGNARFASSATHTGEPWHGWPISKTLQPYRPKPANDNKPERFRGGYPALSWLAEQDPDAVVAIATIMADFRPVYRDKDDQGDDLDSSDDRMRIHPDPDDLVEAASDGRAIGPKGRLAARTGALRSGFPATEKQYRLGGTRYRLGRAVFTVDSSETQQGLLTYWLDEKGTVQIPREQSSQRKGSRIPIVWAVERYMRFRNDRPRNDRDAAMEKLYDSECLAFHLRRRGTPLPAQVYGPAGHSRIDISEEKATLRAWLAEQTDGHAFTRLPDGVASSTTWLGRVGGNKQGLSVPEIWREPEAAPELPVDVLLTIETMLARGDLTDVAEAHRVETTRPDRVGKRLVLKAGNAALALMPANDNKKTKKVAA</sequence>
<evidence type="ECO:0000313" key="3">
    <source>
        <dbReference type="Proteomes" id="UP000245252"/>
    </source>
</evidence>
<organism evidence="2 3">
    <name type="scientific">Metarhizobium album</name>
    <dbReference type="NCBI Taxonomy" id="2182425"/>
    <lineage>
        <taxon>Bacteria</taxon>
        <taxon>Pseudomonadati</taxon>
        <taxon>Pseudomonadota</taxon>
        <taxon>Alphaproteobacteria</taxon>
        <taxon>Hyphomicrobiales</taxon>
        <taxon>Rhizobiaceae</taxon>
        <taxon>Metarhizobium</taxon>
    </lineage>
</organism>
<accession>A0A2U2DGI8</accession>
<dbReference type="OrthoDB" id="8253460at2"/>
<feature type="compositionally biased region" description="Basic and acidic residues" evidence="1">
    <location>
        <begin position="90"/>
        <end position="100"/>
    </location>
</feature>
<dbReference type="AlphaFoldDB" id="A0A2U2DGI8"/>
<gene>
    <name evidence="2" type="ORF">DEM27_31175</name>
</gene>
<feature type="region of interest" description="Disordered" evidence="1">
    <location>
        <begin position="1"/>
        <end position="41"/>
    </location>
</feature>
<proteinExistence type="predicted"/>
<name>A0A2U2DGI8_9HYPH</name>